<name>X1HXG4_9ZZZZ</name>
<accession>X1HXG4</accession>
<protein>
    <submittedName>
        <fullName evidence="1">Uncharacterized protein</fullName>
    </submittedName>
</protein>
<dbReference type="AlphaFoldDB" id="X1HXG4"/>
<reference evidence="1" key="1">
    <citation type="journal article" date="2014" name="Front. Microbiol.">
        <title>High frequency of phylogenetically diverse reductive dehalogenase-homologous genes in deep subseafloor sedimentary metagenomes.</title>
        <authorList>
            <person name="Kawai M."/>
            <person name="Futagami T."/>
            <person name="Toyoda A."/>
            <person name="Takaki Y."/>
            <person name="Nishi S."/>
            <person name="Hori S."/>
            <person name="Arai W."/>
            <person name="Tsubouchi T."/>
            <person name="Morono Y."/>
            <person name="Uchiyama I."/>
            <person name="Ito T."/>
            <person name="Fujiyama A."/>
            <person name="Inagaki F."/>
            <person name="Takami H."/>
        </authorList>
    </citation>
    <scope>NUCLEOTIDE SEQUENCE</scope>
    <source>
        <strain evidence="1">Expedition CK06-06</strain>
    </source>
</reference>
<evidence type="ECO:0000313" key="1">
    <source>
        <dbReference type="EMBL" id="GAH49958.1"/>
    </source>
</evidence>
<sequence>MLLEITIGPANPIQLELIAAIVKSAMEQAIVFTFVWEMETKQVANVYQIFV</sequence>
<comment type="caution">
    <text evidence="1">The sequence shown here is derived from an EMBL/GenBank/DDBJ whole genome shotgun (WGS) entry which is preliminary data.</text>
</comment>
<proteinExistence type="predicted"/>
<organism evidence="1">
    <name type="scientific">marine sediment metagenome</name>
    <dbReference type="NCBI Taxonomy" id="412755"/>
    <lineage>
        <taxon>unclassified sequences</taxon>
        <taxon>metagenomes</taxon>
        <taxon>ecological metagenomes</taxon>
    </lineage>
</organism>
<gene>
    <name evidence="1" type="ORF">S03H2_37623</name>
</gene>
<dbReference type="EMBL" id="BARU01023164">
    <property type="protein sequence ID" value="GAH49958.1"/>
    <property type="molecule type" value="Genomic_DNA"/>
</dbReference>